<keyword evidence="1" id="KW-1133">Transmembrane helix</keyword>
<gene>
    <name evidence="2" type="ORF">HMPREF9135_1741</name>
</gene>
<keyword evidence="1" id="KW-0472">Membrane</keyword>
<dbReference type="InterPro" id="IPR015943">
    <property type="entry name" value="WD40/YVTN_repeat-like_dom_sf"/>
</dbReference>
<dbReference type="SUPFAM" id="SSF46894">
    <property type="entry name" value="C-terminal effector domain of the bipartite response regulators"/>
    <property type="match status" value="1"/>
</dbReference>
<evidence type="ECO:0000313" key="2">
    <source>
        <dbReference type="EMBL" id="ERK39317.1"/>
    </source>
</evidence>
<dbReference type="InterPro" id="IPR011047">
    <property type="entry name" value="Quinoprotein_ADH-like_sf"/>
</dbReference>
<keyword evidence="1" id="KW-0812">Transmembrane</keyword>
<dbReference type="AlphaFoldDB" id="U2QKG8"/>
<dbReference type="PATRIC" id="fig|1115809.3.peg.1298"/>
<dbReference type="GO" id="GO:0003677">
    <property type="term" value="F:DNA binding"/>
    <property type="evidence" value="ECO:0007669"/>
    <property type="project" value="InterPro"/>
</dbReference>
<reference evidence="2 3" key="1">
    <citation type="submission" date="2013-08" db="EMBL/GenBank/DDBJ databases">
        <authorList>
            <person name="Durkin A.S."/>
            <person name="Haft D.R."/>
            <person name="McCorrison J."/>
            <person name="Torralba M."/>
            <person name="Gillis M."/>
            <person name="Haft D.H."/>
            <person name="Methe B."/>
            <person name="Sutton G."/>
            <person name="Nelson K.E."/>
        </authorList>
    </citation>
    <scope>NUCLEOTIDE SEQUENCE [LARGE SCALE GENOMIC DNA]</scope>
    <source>
        <strain evidence="2 3">F0067</strain>
    </source>
</reference>
<evidence type="ECO:0000256" key="1">
    <source>
        <dbReference type="SAM" id="Phobius"/>
    </source>
</evidence>
<proteinExistence type="predicted"/>
<evidence type="ECO:0008006" key="4">
    <source>
        <dbReference type="Google" id="ProtNLM"/>
    </source>
</evidence>
<dbReference type="EMBL" id="AWEY01000023">
    <property type="protein sequence ID" value="ERK39317.1"/>
    <property type="molecule type" value="Genomic_DNA"/>
</dbReference>
<name>U2QKG8_9BACT</name>
<feature type="transmembrane region" description="Helical" evidence="1">
    <location>
        <begin position="730"/>
        <end position="751"/>
    </location>
</feature>
<organism evidence="2 3">
    <name type="scientific">Segatella baroniae F0067</name>
    <dbReference type="NCBI Taxonomy" id="1115809"/>
    <lineage>
        <taxon>Bacteria</taxon>
        <taxon>Pseudomonadati</taxon>
        <taxon>Bacteroidota</taxon>
        <taxon>Bacteroidia</taxon>
        <taxon>Bacteroidales</taxon>
        <taxon>Prevotellaceae</taxon>
        <taxon>Segatella</taxon>
    </lineage>
</organism>
<comment type="caution">
    <text evidence="2">The sequence shown here is derived from an EMBL/GenBank/DDBJ whole genome shotgun (WGS) entry which is preliminary data.</text>
</comment>
<keyword evidence="3" id="KW-1185">Reference proteome</keyword>
<accession>U2QKG8</accession>
<dbReference type="SUPFAM" id="SSF50998">
    <property type="entry name" value="Quinoprotein alcohol dehydrogenase-like"/>
    <property type="match status" value="1"/>
</dbReference>
<sequence>MKRVLLCLMALFLVVPHGVGAGFVPVLTNYSSLDYDGGLQNWSVTQDARGMMFFGNNSGMLSFDGYNWTTTPLPGRAVARSLMADGDRVYVGSYEEFGYFERDDHGRHRFTSLWSRLKGFKPHDDEIWNIVKGRNGHIYFQSFCSWFEYDGRQVTGHFTPHQLPLYFFQLDGRIYVQLVDGPFCLLAGGHYAPVVSREALGGDGVVAALSLSAGRMLLCTEFHGLYLFDGRRVTPFATAVDGELRRRQVNRATLTRDGTTIVIGTIMGGIYGIDRKGRLAWHYDRSNLLQNNTVLGLYADADDNVWAALDTGLALIHRGSRYTLLTGPMGMVYDVFDTSAGMYVATNQNTLLYDGSGFMAVEGTQGQNWHISRFGRQIVVGNNHGTRIIDATRSYALPGSGEASSTALRRYNVGEDNDYLVEASYSELRIYRNVDGRWVFRNNVAGFMGPVRQLEIDSHGVVWATNMNKGCYRIELTADLRRVARMRYYPTLDPEGGSVQIHVMKIRGEVVLSDGRRLYLAADKQPPRPFEALNRLAPGNVISATTVDNGRFWLTSSKGYMLVAYRNGRYRQELYVPAKFFGLECGDNQNNVRVFDDVAYFCLNGGVGRMDLRSVGRDGRPAAPELAVRRAYFTDAANRIHDIAVDGRRPDVKGDMTIVLSCPNYNNAPLRFHFRLRGAGIDMETVAARPEAHYSSLKYGSYELECSVSDSDGRRLSTLRYAFAYPRPTLLSYPMLAVYLLMLAAGLWAFTRWRTGKLLRRHMLRAEAERMRQELELFEKQRIIEGQQKQLLEQQLQDKGREIATMAMDAVASRDVRDDDAYWKLFRENFDLIHKQFFRHLRERYPTLTPNDLKFCAYLRLNLSTKDIARVTAMSVRGVEGARYRLRRKFNLAEGDDLAAFLIDFR</sequence>
<protein>
    <recommendedName>
        <fullName evidence="4">HTH luxR-type domain-containing protein</fullName>
    </recommendedName>
</protein>
<dbReference type="InterPro" id="IPR016032">
    <property type="entry name" value="Sig_transdc_resp-reg_C-effctor"/>
</dbReference>
<dbReference type="RefSeq" id="WP_021589630.1">
    <property type="nucleotide sequence ID" value="NZ_AWEY01000023.1"/>
</dbReference>
<evidence type="ECO:0000313" key="3">
    <source>
        <dbReference type="Proteomes" id="UP000016648"/>
    </source>
</evidence>
<dbReference type="Proteomes" id="UP000016648">
    <property type="component" value="Unassembled WGS sequence"/>
</dbReference>
<dbReference type="GO" id="GO:0006355">
    <property type="term" value="P:regulation of DNA-templated transcription"/>
    <property type="evidence" value="ECO:0007669"/>
    <property type="project" value="InterPro"/>
</dbReference>
<dbReference type="Gene3D" id="2.130.10.10">
    <property type="entry name" value="YVTN repeat-like/Quinoprotein amine dehydrogenase"/>
    <property type="match status" value="1"/>
</dbReference>